<dbReference type="PANTHER" id="PTHR11766">
    <property type="entry name" value="TYROSYL-TRNA SYNTHETASE"/>
    <property type="match status" value="1"/>
</dbReference>
<dbReference type="GO" id="GO:0006418">
    <property type="term" value="P:tRNA aminoacylation for protein translation"/>
    <property type="evidence" value="ECO:0007669"/>
    <property type="project" value="InterPro"/>
</dbReference>
<dbReference type="InterPro" id="IPR014729">
    <property type="entry name" value="Rossmann-like_a/b/a_fold"/>
</dbReference>
<dbReference type="AlphaFoldDB" id="A0AAE1Y0M4"/>
<comment type="caution">
    <text evidence="9">The sequence shown here is derived from an EMBL/GenBank/DDBJ whole genome shotgun (WGS) entry which is preliminary data.</text>
</comment>
<evidence type="ECO:0000256" key="6">
    <source>
        <dbReference type="ARBA" id="ARBA00048248"/>
    </source>
</evidence>
<dbReference type="Pfam" id="PF00579">
    <property type="entry name" value="tRNA-synt_1b"/>
    <property type="match status" value="1"/>
</dbReference>
<evidence type="ECO:0000256" key="8">
    <source>
        <dbReference type="SAM" id="MobiDB-lite"/>
    </source>
</evidence>
<evidence type="ECO:0000313" key="10">
    <source>
        <dbReference type="Proteomes" id="UP001293254"/>
    </source>
</evidence>
<accession>A0AAE1Y0M4</accession>
<reference evidence="9" key="2">
    <citation type="journal article" date="2024" name="Plant">
        <title>Genomic evolution and insights into agronomic trait innovations of Sesamum species.</title>
        <authorList>
            <person name="Miao H."/>
            <person name="Wang L."/>
            <person name="Qu L."/>
            <person name="Liu H."/>
            <person name="Sun Y."/>
            <person name="Le M."/>
            <person name="Wang Q."/>
            <person name="Wei S."/>
            <person name="Zheng Y."/>
            <person name="Lin W."/>
            <person name="Duan Y."/>
            <person name="Cao H."/>
            <person name="Xiong S."/>
            <person name="Wang X."/>
            <person name="Wei L."/>
            <person name="Li C."/>
            <person name="Ma Q."/>
            <person name="Ju M."/>
            <person name="Zhao R."/>
            <person name="Li G."/>
            <person name="Mu C."/>
            <person name="Tian Q."/>
            <person name="Mei H."/>
            <person name="Zhang T."/>
            <person name="Gao T."/>
            <person name="Zhang H."/>
        </authorList>
    </citation>
    <scope>NUCLEOTIDE SEQUENCE</scope>
    <source>
        <tissue evidence="9">Leaf</tissue>
    </source>
</reference>
<dbReference type="EMBL" id="JACGWO010000008">
    <property type="protein sequence ID" value="KAK4420943.1"/>
    <property type="molecule type" value="Genomic_DNA"/>
</dbReference>
<evidence type="ECO:0000313" key="9">
    <source>
        <dbReference type="EMBL" id="KAK4420943.1"/>
    </source>
</evidence>
<dbReference type="Gene3D" id="3.40.50.620">
    <property type="entry name" value="HUPs"/>
    <property type="match status" value="1"/>
</dbReference>
<dbReference type="InterPro" id="IPR024088">
    <property type="entry name" value="Tyr-tRNA-ligase_bac-type"/>
</dbReference>
<dbReference type="PANTHER" id="PTHR11766:SF0">
    <property type="entry name" value="TYROSINE--TRNA LIGASE, MITOCHONDRIAL"/>
    <property type="match status" value="1"/>
</dbReference>
<protein>
    <submittedName>
        <fullName evidence="9">Tyrosine--tRNA ligase, chloroplastic/mitochondrial</fullName>
    </submittedName>
</protein>
<reference evidence="9" key="1">
    <citation type="submission" date="2020-06" db="EMBL/GenBank/DDBJ databases">
        <authorList>
            <person name="Li T."/>
            <person name="Hu X."/>
            <person name="Zhang T."/>
            <person name="Song X."/>
            <person name="Zhang H."/>
            <person name="Dai N."/>
            <person name="Sheng W."/>
            <person name="Hou X."/>
            <person name="Wei L."/>
        </authorList>
    </citation>
    <scope>NUCLEOTIDE SEQUENCE</scope>
    <source>
        <strain evidence="9">3651</strain>
        <tissue evidence="9">Leaf</tissue>
    </source>
</reference>
<dbReference type="GO" id="GO:0004831">
    <property type="term" value="F:tyrosine-tRNA ligase activity"/>
    <property type="evidence" value="ECO:0007669"/>
    <property type="project" value="UniProtKB-EC"/>
</dbReference>
<keyword evidence="5 7" id="KW-0030">Aminoacyl-tRNA synthetase</keyword>
<evidence type="ECO:0000256" key="1">
    <source>
        <dbReference type="ARBA" id="ARBA00022598"/>
    </source>
</evidence>
<keyword evidence="4 7" id="KW-0648">Protein biosynthesis</keyword>
<keyword evidence="2 7" id="KW-0547">Nucleotide-binding</keyword>
<dbReference type="InterPro" id="IPR002305">
    <property type="entry name" value="aa-tRNA-synth_Ic"/>
</dbReference>
<evidence type="ECO:0000256" key="5">
    <source>
        <dbReference type="ARBA" id="ARBA00023146"/>
    </source>
</evidence>
<dbReference type="GO" id="GO:0005829">
    <property type="term" value="C:cytosol"/>
    <property type="evidence" value="ECO:0007669"/>
    <property type="project" value="TreeGrafter"/>
</dbReference>
<keyword evidence="1 7" id="KW-0436">Ligase</keyword>
<evidence type="ECO:0000256" key="7">
    <source>
        <dbReference type="RuleBase" id="RU363036"/>
    </source>
</evidence>
<dbReference type="GO" id="GO:0005739">
    <property type="term" value="C:mitochondrion"/>
    <property type="evidence" value="ECO:0007669"/>
    <property type="project" value="TreeGrafter"/>
</dbReference>
<proteinExistence type="inferred from homology"/>
<dbReference type="Proteomes" id="UP001293254">
    <property type="component" value="Unassembled WGS sequence"/>
</dbReference>
<keyword evidence="3 7" id="KW-0067">ATP-binding</keyword>
<sequence length="179" mass="19759">MFTTSAITLLAGMWWKSWKREAFSTPTPPLQSAVLTSRLSVSTMSSTLPPRVSALVTFSALLFSPDSSTEATTQWPSSAMAPDALVNPTARAARGPNSTPSPWTGTSVQSAGFPEGRRQIREVGAMMSIERARDSESEQGMSYTEFTYQLLQAYDFLSFFRDEGVTLPVLLVIFLHFRY</sequence>
<gene>
    <name evidence="9" type="ORF">Salat_2044800</name>
</gene>
<organism evidence="9 10">
    <name type="scientific">Sesamum alatum</name>
    <dbReference type="NCBI Taxonomy" id="300844"/>
    <lineage>
        <taxon>Eukaryota</taxon>
        <taxon>Viridiplantae</taxon>
        <taxon>Streptophyta</taxon>
        <taxon>Embryophyta</taxon>
        <taxon>Tracheophyta</taxon>
        <taxon>Spermatophyta</taxon>
        <taxon>Magnoliopsida</taxon>
        <taxon>eudicotyledons</taxon>
        <taxon>Gunneridae</taxon>
        <taxon>Pentapetalae</taxon>
        <taxon>asterids</taxon>
        <taxon>lamiids</taxon>
        <taxon>Lamiales</taxon>
        <taxon>Pedaliaceae</taxon>
        <taxon>Sesamum</taxon>
    </lineage>
</organism>
<dbReference type="GO" id="GO:0009570">
    <property type="term" value="C:chloroplast stroma"/>
    <property type="evidence" value="ECO:0007669"/>
    <property type="project" value="TreeGrafter"/>
</dbReference>
<keyword evidence="10" id="KW-1185">Reference proteome</keyword>
<dbReference type="GO" id="GO:0005524">
    <property type="term" value="F:ATP binding"/>
    <property type="evidence" value="ECO:0007669"/>
    <property type="project" value="UniProtKB-KW"/>
</dbReference>
<evidence type="ECO:0000256" key="4">
    <source>
        <dbReference type="ARBA" id="ARBA00022917"/>
    </source>
</evidence>
<evidence type="ECO:0000256" key="3">
    <source>
        <dbReference type="ARBA" id="ARBA00022840"/>
    </source>
</evidence>
<dbReference type="SUPFAM" id="SSF52374">
    <property type="entry name" value="Nucleotidylyl transferase"/>
    <property type="match status" value="1"/>
</dbReference>
<name>A0AAE1Y0M4_9LAMI</name>
<comment type="similarity">
    <text evidence="7">Belongs to the class-I aminoacyl-tRNA synthetase family.</text>
</comment>
<feature type="compositionally biased region" description="Polar residues" evidence="8">
    <location>
        <begin position="96"/>
        <end position="110"/>
    </location>
</feature>
<feature type="region of interest" description="Disordered" evidence="8">
    <location>
        <begin position="91"/>
        <end position="111"/>
    </location>
</feature>
<comment type="catalytic activity">
    <reaction evidence="6">
        <text>tRNA(Tyr) + L-tyrosine + ATP = L-tyrosyl-tRNA(Tyr) + AMP + diphosphate + H(+)</text>
        <dbReference type="Rhea" id="RHEA:10220"/>
        <dbReference type="Rhea" id="RHEA-COMP:9706"/>
        <dbReference type="Rhea" id="RHEA-COMP:9707"/>
        <dbReference type="ChEBI" id="CHEBI:15378"/>
        <dbReference type="ChEBI" id="CHEBI:30616"/>
        <dbReference type="ChEBI" id="CHEBI:33019"/>
        <dbReference type="ChEBI" id="CHEBI:58315"/>
        <dbReference type="ChEBI" id="CHEBI:78442"/>
        <dbReference type="ChEBI" id="CHEBI:78536"/>
        <dbReference type="ChEBI" id="CHEBI:456215"/>
        <dbReference type="EC" id="6.1.1.1"/>
    </reaction>
</comment>
<evidence type="ECO:0000256" key="2">
    <source>
        <dbReference type="ARBA" id="ARBA00022741"/>
    </source>
</evidence>